<keyword evidence="11" id="KW-0997">Cell inner membrane</keyword>
<keyword evidence="6 11" id="KW-0133">Cell shape</keyword>
<evidence type="ECO:0000256" key="7">
    <source>
        <dbReference type="ARBA" id="ARBA00022984"/>
    </source>
</evidence>
<protein>
    <recommendedName>
        <fullName evidence="11">Peptidoglycan glycosyltransferase MrdB</fullName>
        <shortName evidence="11">PGT</shortName>
        <ecNumber evidence="11">2.4.99.28</ecNumber>
    </recommendedName>
    <alternativeName>
        <fullName evidence="11">Cell elongation protein RodA</fullName>
    </alternativeName>
    <alternativeName>
        <fullName evidence="11">Cell wall polymerase</fullName>
    </alternativeName>
    <alternativeName>
        <fullName evidence="11">Peptidoglycan polymerase</fullName>
        <shortName evidence="11">PG polymerase</shortName>
    </alternativeName>
</protein>
<evidence type="ECO:0000256" key="4">
    <source>
        <dbReference type="ARBA" id="ARBA00022679"/>
    </source>
</evidence>
<feature type="transmembrane region" description="Helical" evidence="11">
    <location>
        <begin position="85"/>
        <end position="104"/>
    </location>
</feature>
<feature type="transmembrane region" description="Helical" evidence="11">
    <location>
        <begin position="315"/>
        <end position="342"/>
    </location>
</feature>
<evidence type="ECO:0000256" key="5">
    <source>
        <dbReference type="ARBA" id="ARBA00022692"/>
    </source>
</evidence>
<feature type="transmembrane region" description="Helical" evidence="11">
    <location>
        <begin position="61"/>
        <end position="79"/>
    </location>
</feature>
<dbReference type="InterPro" id="IPR018365">
    <property type="entry name" value="Cell_cycle_FtsW-rel_CS"/>
</dbReference>
<feature type="transmembrane region" description="Helical" evidence="11">
    <location>
        <begin position="195"/>
        <end position="213"/>
    </location>
</feature>
<dbReference type="RefSeq" id="WP_186342874.1">
    <property type="nucleotide sequence ID" value="NZ_WNKT01000005.1"/>
</dbReference>
<keyword evidence="8 11" id="KW-1133">Transmembrane helix</keyword>
<evidence type="ECO:0000313" key="13">
    <source>
        <dbReference type="Proteomes" id="UP000434044"/>
    </source>
</evidence>
<name>A0A6N8E7L6_9GAMM</name>
<evidence type="ECO:0000313" key="12">
    <source>
        <dbReference type="EMBL" id="MTW20253.1"/>
    </source>
</evidence>
<dbReference type="GO" id="GO:0015648">
    <property type="term" value="F:lipid-linked peptidoglycan transporter activity"/>
    <property type="evidence" value="ECO:0007669"/>
    <property type="project" value="TreeGrafter"/>
</dbReference>
<dbReference type="NCBIfam" id="TIGR02210">
    <property type="entry name" value="rodA_shape"/>
    <property type="match status" value="1"/>
</dbReference>
<evidence type="ECO:0000256" key="6">
    <source>
        <dbReference type="ARBA" id="ARBA00022960"/>
    </source>
</evidence>
<evidence type="ECO:0000256" key="2">
    <source>
        <dbReference type="ARBA" id="ARBA00022475"/>
    </source>
</evidence>
<comment type="similarity">
    <text evidence="11">Belongs to the SEDS family. MrdB/RodA subfamily.</text>
</comment>
<keyword evidence="5 11" id="KW-0812">Transmembrane</keyword>
<evidence type="ECO:0000256" key="10">
    <source>
        <dbReference type="ARBA" id="ARBA00023316"/>
    </source>
</evidence>
<dbReference type="Pfam" id="PF01098">
    <property type="entry name" value="FTSW_RODA_SPOVE"/>
    <property type="match status" value="1"/>
</dbReference>
<dbReference type="InterPro" id="IPR011923">
    <property type="entry name" value="RodA/MrdB"/>
</dbReference>
<dbReference type="UniPathway" id="UPA00219"/>
<reference evidence="12 13" key="1">
    <citation type="submission" date="2019-11" db="EMBL/GenBank/DDBJ databases">
        <title>Whole-genome sequence of the anaerobic purple sulfur bacterium Allochromatium palmeri DSM 15591.</title>
        <authorList>
            <person name="Kyndt J.A."/>
            <person name="Meyer T.E."/>
        </authorList>
    </citation>
    <scope>NUCLEOTIDE SEQUENCE [LARGE SCALE GENOMIC DNA]</scope>
    <source>
        <strain evidence="12 13">DSM 15591</strain>
    </source>
</reference>
<dbReference type="PROSITE" id="PS00428">
    <property type="entry name" value="FTSW_RODA_SPOVE"/>
    <property type="match status" value="1"/>
</dbReference>
<dbReference type="GO" id="GO:0005886">
    <property type="term" value="C:plasma membrane"/>
    <property type="evidence" value="ECO:0007669"/>
    <property type="project" value="UniProtKB-SubCell"/>
</dbReference>
<feature type="transmembrane region" description="Helical" evidence="11">
    <location>
        <begin position="29"/>
        <end position="49"/>
    </location>
</feature>
<organism evidence="12 13">
    <name type="scientific">Allochromatium palmeri</name>
    <dbReference type="NCBI Taxonomy" id="231048"/>
    <lineage>
        <taxon>Bacteria</taxon>
        <taxon>Pseudomonadati</taxon>
        <taxon>Pseudomonadota</taxon>
        <taxon>Gammaproteobacteria</taxon>
        <taxon>Chromatiales</taxon>
        <taxon>Chromatiaceae</taxon>
        <taxon>Allochromatium</taxon>
    </lineage>
</organism>
<comment type="function">
    <text evidence="11">Peptidoglycan polymerase that is essential for cell wall elongation.</text>
</comment>
<evidence type="ECO:0000256" key="3">
    <source>
        <dbReference type="ARBA" id="ARBA00022676"/>
    </source>
</evidence>
<keyword evidence="13" id="KW-1185">Reference proteome</keyword>
<dbReference type="GO" id="GO:0008955">
    <property type="term" value="F:peptidoglycan glycosyltransferase activity"/>
    <property type="evidence" value="ECO:0007669"/>
    <property type="project" value="UniProtKB-UniRule"/>
</dbReference>
<dbReference type="InterPro" id="IPR001182">
    <property type="entry name" value="FtsW/RodA"/>
</dbReference>
<comment type="pathway">
    <text evidence="11">Cell wall biogenesis; peptidoglycan biosynthesis.</text>
</comment>
<evidence type="ECO:0000256" key="11">
    <source>
        <dbReference type="HAMAP-Rule" id="MF_02079"/>
    </source>
</evidence>
<feature type="transmembrane region" description="Helical" evidence="11">
    <location>
        <begin position="282"/>
        <end position="303"/>
    </location>
</feature>
<dbReference type="GO" id="GO:0009252">
    <property type="term" value="P:peptidoglycan biosynthetic process"/>
    <property type="evidence" value="ECO:0007669"/>
    <property type="project" value="UniProtKB-UniRule"/>
</dbReference>
<dbReference type="GO" id="GO:0051301">
    <property type="term" value="P:cell division"/>
    <property type="evidence" value="ECO:0007669"/>
    <property type="project" value="InterPro"/>
</dbReference>
<keyword evidence="10 11" id="KW-0961">Cell wall biogenesis/degradation</keyword>
<comment type="subcellular location">
    <subcellularLocation>
        <location evidence="11">Cell inner membrane</location>
        <topology evidence="11">Multi-pass membrane protein</topology>
    </subcellularLocation>
    <subcellularLocation>
        <location evidence="1">Membrane</location>
        <topology evidence="1">Multi-pass membrane protein</topology>
    </subcellularLocation>
</comment>
<keyword evidence="3 11" id="KW-0328">Glycosyltransferase</keyword>
<accession>A0A6N8E7L6</accession>
<proteinExistence type="inferred from homology"/>
<dbReference type="GO" id="GO:0008360">
    <property type="term" value="P:regulation of cell shape"/>
    <property type="evidence" value="ECO:0007669"/>
    <property type="project" value="UniProtKB-KW"/>
</dbReference>
<dbReference type="PANTHER" id="PTHR30474">
    <property type="entry name" value="CELL CYCLE PROTEIN"/>
    <property type="match status" value="1"/>
</dbReference>
<evidence type="ECO:0000256" key="1">
    <source>
        <dbReference type="ARBA" id="ARBA00004141"/>
    </source>
</evidence>
<dbReference type="GO" id="GO:0071555">
    <property type="term" value="P:cell wall organization"/>
    <property type="evidence" value="ECO:0007669"/>
    <property type="project" value="UniProtKB-KW"/>
</dbReference>
<keyword evidence="7 11" id="KW-0573">Peptidoglycan synthesis</keyword>
<feature type="transmembrane region" description="Helical" evidence="11">
    <location>
        <begin position="171"/>
        <end position="188"/>
    </location>
</feature>
<dbReference type="HAMAP" id="MF_02079">
    <property type="entry name" value="PGT_RodA"/>
    <property type="match status" value="1"/>
</dbReference>
<feature type="transmembrane region" description="Helical" evidence="11">
    <location>
        <begin position="148"/>
        <end position="165"/>
    </location>
</feature>
<dbReference type="GO" id="GO:0032153">
    <property type="term" value="C:cell division site"/>
    <property type="evidence" value="ECO:0007669"/>
    <property type="project" value="TreeGrafter"/>
</dbReference>
<keyword evidence="9 11" id="KW-0472">Membrane</keyword>
<comment type="caution">
    <text evidence="12">The sequence shown here is derived from an EMBL/GenBank/DDBJ whole genome shotgun (WGS) entry which is preliminary data.</text>
</comment>
<feature type="transmembrane region" description="Helical" evidence="11">
    <location>
        <begin position="348"/>
        <end position="369"/>
    </location>
</feature>
<dbReference type="EMBL" id="WNKT01000005">
    <property type="protein sequence ID" value="MTW20253.1"/>
    <property type="molecule type" value="Genomic_DNA"/>
</dbReference>
<gene>
    <name evidence="11 12" type="primary">rodA</name>
    <name evidence="11" type="synonym">mrdB</name>
    <name evidence="12" type="ORF">GJ668_03975</name>
</gene>
<keyword evidence="2 11" id="KW-1003">Cell membrane</keyword>
<comment type="catalytic activity">
    <reaction evidence="11">
        <text>[GlcNAc-(1-&gt;4)-Mur2Ac(oyl-L-Ala-gamma-D-Glu-L-Lys-D-Ala-D-Ala)](n)-di-trans,octa-cis-undecaprenyl diphosphate + beta-D-GlcNAc-(1-&gt;4)-Mur2Ac(oyl-L-Ala-gamma-D-Glu-L-Lys-D-Ala-D-Ala)-di-trans,octa-cis-undecaprenyl diphosphate = [GlcNAc-(1-&gt;4)-Mur2Ac(oyl-L-Ala-gamma-D-Glu-L-Lys-D-Ala-D-Ala)](n+1)-di-trans,octa-cis-undecaprenyl diphosphate + di-trans,octa-cis-undecaprenyl diphosphate + H(+)</text>
        <dbReference type="Rhea" id="RHEA:23708"/>
        <dbReference type="Rhea" id="RHEA-COMP:9602"/>
        <dbReference type="Rhea" id="RHEA-COMP:9603"/>
        <dbReference type="ChEBI" id="CHEBI:15378"/>
        <dbReference type="ChEBI" id="CHEBI:58405"/>
        <dbReference type="ChEBI" id="CHEBI:60033"/>
        <dbReference type="ChEBI" id="CHEBI:78435"/>
        <dbReference type="EC" id="2.4.99.28"/>
    </reaction>
</comment>
<dbReference type="AlphaFoldDB" id="A0A6N8E7L6"/>
<sequence>MAIDPLSSRVNWEVDAPDDGWLRRLRIDAPLMTGLLALCGFGLVVLYSAGDQELATIERQLVRLGLAFTFMLAIAQVPSSQFKRWSLGLYTLGVLMLVAVLLVGDVGKGAQRWLDFGVVRFQPSELLKLAVPMTVAWVLALRPLPPRLPGVLLAAILTMIPVGLIAKQPDLGTSLLVVSSGIMVLFIAGLSWRMITGLIAIAAAVAPLVWMHMREYQRERVMTLLDPQSDPLGSGYHIIQSQIAIGSGGLSGKGWLNGTQSHLEFLPERHTDFIFAVIGEEFGFTGIIALLALYLFIIGRGLMIAARAQDNYDRLLAGGLTLVFFIYLFVNTGMVSGLLPVVGVPLPLVSYGGTSMVTLMAGFGILMSIETHRAKK</sequence>
<keyword evidence="4 11" id="KW-0808">Transferase</keyword>
<evidence type="ECO:0000256" key="9">
    <source>
        <dbReference type="ARBA" id="ARBA00023136"/>
    </source>
</evidence>
<dbReference type="PANTHER" id="PTHR30474:SF1">
    <property type="entry name" value="PEPTIDOGLYCAN GLYCOSYLTRANSFERASE MRDB"/>
    <property type="match status" value="1"/>
</dbReference>
<dbReference type="Proteomes" id="UP000434044">
    <property type="component" value="Unassembled WGS sequence"/>
</dbReference>
<evidence type="ECO:0000256" key="8">
    <source>
        <dbReference type="ARBA" id="ARBA00022989"/>
    </source>
</evidence>
<dbReference type="EC" id="2.4.99.28" evidence="11"/>